<evidence type="ECO:0000313" key="1">
    <source>
        <dbReference type="EMBL" id="RBP53665.1"/>
    </source>
</evidence>
<dbReference type="OrthoDB" id="9801496at2"/>
<keyword evidence="2" id="KW-1185">Reference proteome</keyword>
<dbReference type="InParanoid" id="A0A395JSZ3"/>
<protein>
    <recommendedName>
        <fullName evidence="3">Lipoprotein</fullName>
    </recommendedName>
</protein>
<dbReference type="PROSITE" id="PS51257">
    <property type="entry name" value="PROKAR_LIPOPROTEIN"/>
    <property type="match status" value="1"/>
</dbReference>
<dbReference type="RefSeq" id="WP_147250933.1">
    <property type="nucleotide sequence ID" value="NZ_QNRT01000001.1"/>
</dbReference>
<name>A0A395JSZ3_9GAMM</name>
<dbReference type="EMBL" id="QNRT01000001">
    <property type="protein sequence ID" value="RBP53665.1"/>
    <property type="molecule type" value="Genomic_DNA"/>
</dbReference>
<accession>A0A395JSZ3</accession>
<gene>
    <name evidence="1" type="ORF">DFR28_1011052</name>
</gene>
<evidence type="ECO:0000313" key="2">
    <source>
        <dbReference type="Proteomes" id="UP000253083"/>
    </source>
</evidence>
<reference evidence="1 2" key="1">
    <citation type="submission" date="2018-06" db="EMBL/GenBank/DDBJ databases">
        <title>Genomic Encyclopedia of Type Strains, Phase IV (KMG-IV): sequencing the most valuable type-strain genomes for metagenomic binning, comparative biology and taxonomic classification.</title>
        <authorList>
            <person name="Goeker M."/>
        </authorList>
    </citation>
    <scope>NUCLEOTIDE SEQUENCE [LARGE SCALE GENOMIC DNA]</scope>
    <source>
        <strain evidence="1 2">DSM 24032</strain>
    </source>
</reference>
<sequence length="253" mass="28898">MTARPILLAAALLLGACSDAPSPHDLSEEAEYFEVSDNSNNTVPVAISLRPIKLDLEIPRHHLASIAHPYKPWAKTIWDRVNLQVLLPDFQFRNTQNLAEFNSQDSADVLRYRIGGLSSDQSFVLLSVNKEYQEVDDFADVHLRAYVNRRKYGNQSEESIQARQPTMFVVNESYLRTPSEKPIVLSCNLRRCNASMVIPASNWPEADRVDFGGTQGVRIEFNYDQKYLRQWQQIHNFVLATIASYIHYPESVL</sequence>
<proteinExistence type="predicted"/>
<dbReference type="AlphaFoldDB" id="A0A395JSZ3"/>
<evidence type="ECO:0008006" key="3">
    <source>
        <dbReference type="Google" id="ProtNLM"/>
    </source>
</evidence>
<organism evidence="1 2">
    <name type="scientific">Arenicella xantha</name>
    <dbReference type="NCBI Taxonomy" id="644221"/>
    <lineage>
        <taxon>Bacteria</taxon>
        <taxon>Pseudomonadati</taxon>
        <taxon>Pseudomonadota</taxon>
        <taxon>Gammaproteobacteria</taxon>
        <taxon>Arenicellales</taxon>
        <taxon>Arenicellaceae</taxon>
        <taxon>Arenicella</taxon>
    </lineage>
</organism>
<dbReference type="Proteomes" id="UP000253083">
    <property type="component" value="Unassembled WGS sequence"/>
</dbReference>
<comment type="caution">
    <text evidence="1">The sequence shown here is derived from an EMBL/GenBank/DDBJ whole genome shotgun (WGS) entry which is preliminary data.</text>
</comment>